<gene>
    <name evidence="8" type="ORF">DEO27_023990</name>
</gene>
<evidence type="ECO:0000256" key="3">
    <source>
        <dbReference type="ARBA" id="ARBA00022553"/>
    </source>
</evidence>
<dbReference type="SUPFAM" id="SSF47384">
    <property type="entry name" value="Homodimeric domain of signal transducing histidine kinase"/>
    <property type="match status" value="1"/>
</dbReference>
<evidence type="ECO:0000259" key="6">
    <source>
        <dbReference type="PROSITE" id="PS50112"/>
    </source>
</evidence>
<dbReference type="NCBIfam" id="TIGR00229">
    <property type="entry name" value="sensory_box"/>
    <property type="match status" value="1"/>
</dbReference>
<dbReference type="EC" id="2.7.13.3" evidence="2"/>
<dbReference type="InterPro" id="IPR035965">
    <property type="entry name" value="PAS-like_dom_sf"/>
</dbReference>
<dbReference type="InterPro" id="IPR000014">
    <property type="entry name" value="PAS"/>
</dbReference>
<organism evidence="8 9">
    <name type="scientific">Mucilaginibacter rubeus</name>
    <dbReference type="NCBI Taxonomy" id="2027860"/>
    <lineage>
        <taxon>Bacteria</taxon>
        <taxon>Pseudomonadati</taxon>
        <taxon>Bacteroidota</taxon>
        <taxon>Sphingobacteriia</taxon>
        <taxon>Sphingobacteriales</taxon>
        <taxon>Sphingobacteriaceae</taxon>
        <taxon>Mucilaginibacter</taxon>
    </lineage>
</organism>
<keyword evidence="4" id="KW-0808">Transferase</keyword>
<feature type="domain" description="PAS" evidence="6">
    <location>
        <begin position="4"/>
        <end position="78"/>
    </location>
</feature>
<proteinExistence type="predicted"/>
<dbReference type="SMART" id="SM00091">
    <property type="entry name" value="PAS"/>
    <property type="match status" value="1"/>
</dbReference>
<keyword evidence="9" id="KW-1185">Reference proteome</keyword>
<dbReference type="KEGG" id="mrub:DEO27_023990"/>
<dbReference type="SUPFAM" id="SSF55785">
    <property type="entry name" value="PYP-like sensor domain (PAS domain)"/>
    <property type="match status" value="1"/>
</dbReference>
<dbReference type="EMBL" id="CP043450">
    <property type="protein sequence ID" value="QEM12940.1"/>
    <property type="molecule type" value="Genomic_DNA"/>
</dbReference>
<name>A0A5C1I6F5_9SPHI</name>
<evidence type="ECO:0000313" key="9">
    <source>
        <dbReference type="Proteomes" id="UP000251402"/>
    </source>
</evidence>
<dbReference type="PANTHER" id="PTHR43304:SF1">
    <property type="entry name" value="PAC DOMAIN-CONTAINING PROTEIN"/>
    <property type="match status" value="1"/>
</dbReference>
<feature type="domain" description="PAC" evidence="7">
    <location>
        <begin position="83"/>
        <end position="136"/>
    </location>
</feature>
<evidence type="ECO:0000256" key="5">
    <source>
        <dbReference type="ARBA" id="ARBA00022777"/>
    </source>
</evidence>
<keyword evidence="3" id="KW-0597">Phosphoprotein</keyword>
<dbReference type="Gene3D" id="3.30.450.20">
    <property type="entry name" value="PAS domain"/>
    <property type="match status" value="1"/>
</dbReference>
<dbReference type="InterPro" id="IPR013655">
    <property type="entry name" value="PAS_fold_3"/>
</dbReference>
<dbReference type="PANTHER" id="PTHR43304">
    <property type="entry name" value="PHYTOCHROME-LIKE PROTEIN CPH1"/>
    <property type="match status" value="1"/>
</dbReference>
<comment type="catalytic activity">
    <reaction evidence="1">
        <text>ATP + protein L-histidine = ADP + protein N-phospho-L-histidine.</text>
        <dbReference type="EC" id="2.7.13.3"/>
    </reaction>
</comment>
<dbReference type="InterPro" id="IPR000700">
    <property type="entry name" value="PAS-assoc_C"/>
</dbReference>
<evidence type="ECO:0000256" key="1">
    <source>
        <dbReference type="ARBA" id="ARBA00000085"/>
    </source>
</evidence>
<dbReference type="InterPro" id="IPR036097">
    <property type="entry name" value="HisK_dim/P_sf"/>
</dbReference>
<evidence type="ECO:0000259" key="7">
    <source>
        <dbReference type="PROSITE" id="PS50113"/>
    </source>
</evidence>
<dbReference type="OrthoDB" id="9124519at2"/>
<dbReference type="AlphaFoldDB" id="A0A5C1I6F5"/>
<dbReference type="RefSeq" id="WP_112574871.1">
    <property type="nucleotide sequence ID" value="NZ_CP043450.1"/>
</dbReference>
<protein>
    <recommendedName>
        <fullName evidence="2">histidine kinase</fullName>
        <ecNumber evidence="2">2.7.13.3</ecNumber>
    </recommendedName>
</protein>
<dbReference type="PROSITE" id="PS50113">
    <property type="entry name" value="PAC"/>
    <property type="match status" value="1"/>
</dbReference>
<sequence>MKPGTRFLHSLFEVAHVEFQTYDLSNQKVLFSSGVTRQLLGYSESEYVNLSNEFYRSIIHPDDYEKVQQTINKTIQSKSGDVIEMTVRLRRIDGSYIWLYSRQMIYQRNHANGTLTIIREVEDVTRLVELQGDLEEKVEQLKAISYKNSHLLRGPVSSIIGLVDLIEEHAVTSDHNRQILHYLKETIAKLDGVVREINENANLR</sequence>
<dbReference type="Pfam" id="PF08447">
    <property type="entry name" value="PAS_3"/>
    <property type="match status" value="1"/>
</dbReference>
<evidence type="ECO:0000256" key="2">
    <source>
        <dbReference type="ARBA" id="ARBA00012438"/>
    </source>
</evidence>
<dbReference type="PROSITE" id="PS50112">
    <property type="entry name" value="PAS"/>
    <property type="match status" value="1"/>
</dbReference>
<dbReference type="GO" id="GO:0000155">
    <property type="term" value="F:phosphorelay sensor kinase activity"/>
    <property type="evidence" value="ECO:0007669"/>
    <property type="project" value="InterPro"/>
</dbReference>
<dbReference type="InterPro" id="IPR052162">
    <property type="entry name" value="Sensor_kinase/Photoreceptor"/>
</dbReference>
<dbReference type="Proteomes" id="UP000251402">
    <property type="component" value="Chromosome"/>
</dbReference>
<evidence type="ECO:0000256" key="4">
    <source>
        <dbReference type="ARBA" id="ARBA00022679"/>
    </source>
</evidence>
<evidence type="ECO:0000313" key="8">
    <source>
        <dbReference type="EMBL" id="QEM12940.1"/>
    </source>
</evidence>
<reference evidence="8" key="1">
    <citation type="submission" date="2019-08" db="EMBL/GenBank/DDBJ databases">
        <title>Comparative genome analysis confer to the adaptation heavy metal polluted environment.</title>
        <authorList>
            <person name="Li Y."/>
        </authorList>
    </citation>
    <scope>NUCLEOTIDE SEQUENCE [LARGE SCALE GENOMIC DNA]</scope>
    <source>
        <strain evidence="8">P1</strain>
    </source>
</reference>
<dbReference type="CDD" id="cd00130">
    <property type="entry name" value="PAS"/>
    <property type="match status" value="1"/>
</dbReference>
<accession>A0A5C1I6F5</accession>
<keyword evidence="5" id="KW-0418">Kinase</keyword>